<feature type="region of interest" description="Disordered" evidence="8">
    <location>
        <begin position="278"/>
        <end position="352"/>
    </location>
</feature>
<dbReference type="InterPro" id="IPR036236">
    <property type="entry name" value="Znf_C2H2_sf"/>
</dbReference>
<evidence type="ECO:0000256" key="3">
    <source>
        <dbReference type="ARBA" id="ARBA00022737"/>
    </source>
</evidence>
<dbReference type="PROSITE" id="PS50157">
    <property type="entry name" value="ZINC_FINGER_C2H2_2"/>
    <property type="match status" value="7"/>
</dbReference>
<dbReference type="AlphaFoldDB" id="A0A821Y3P9"/>
<dbReference type="Gene3D" id="3.30.160.60">
    <property type="entry name" value="Classic Zinc Finger"/>
    <property type="match status" value="5"/>
</dbReference>
<evidence type="ECO:0000256" key="8">
    <source>
        <dbReference type="SAM" id="MobiDB-lite"/>
    </source>
</evidence>
<organism evidence="10 11">
    <name type="scientific">Pieris macdunnoughi</name>
    <dbReference type="NCBI Taxonomy" id="345717"/>
    <lineage>
        <taxon>Eukaryota</taxon>
        <taxon>Metazoa</taxon>
        <taxon>Ecdysozoa</taxon>
        <taxon>Arthropoda</taxon>
        <taxon>Hexapoda</taxon>
        <taxon>Insecta</taxon>
        <taxon>Pterygota</taxon>
        <taxon>Neoptera</taxon>
        <taxon>Endopterygota</taxon>
        <taxon>Lepidoptera</taxon>
        <taxon>Glossata</taxon>
        <taxon>Ditrysia</taxon>
        <taxon>Papilionoidea</taxon>
        <taxon>Pieridae</taxon>
        <taxon>Pierinae</taxon>
        <taxon>Pieris</taxon>
    </lineage>
</organism>
<name>A0A821Y3P9_9NEOP</name>
<evidence type="ECO:0000313" key="11">
    <source>
        <dbReference type="Proteomes" id="UP000663880"/>
    </source>
</evidence>
<dbReference type="Pfam" id="PF00096">
    <property type="entry name" value="zf-C2H2"/>
    <property type="match status" value="4"/>
</dbReference>
<feature type="compositionally biased region" description="Polar residues" evidence="8">
    <location>
        <begin position="319"/>
        <end position="331"/>
    </location>
</feature>
<dbReference type="Pfam" id="PF13894">
    <property type="entry name" value="zf-C2H2_4"/>
    <property type="match status" value="1"/>
</dbReference>
<feature type="domain" description="C2H2-type" evidence="9">
    <location>
        <begin position="633"/>
        <end position="661"/>
    </location>
</feature>
<protein>
    <recommendedName>
        <fullName evidence="9">C2H2-type domain-containing protein</fullName>
    </recommendedName>
</protein>
<gene>
    <name evidence="10" type="ORF">PMACD_LOCUS16369</name>
</gene>
<evidence type="ECO:0000256" key="5">
    <source>
        <dbReference type="ARBA" id="ARBA00022833"/>
    </source>
</evidence>
<comment type="subcellular location">
    <subcellularLocation>
        <location evidence="1">Nucleus</location>
    </subcellularLocation>
</comment>
<keyword evidence="3" id="KW-0677">Repeat</keyword>
<dbReference type="SMART" id="SM00355">
    <property type="entry name" value="ZnF_C2H2"/>
    <property type="match status" value="9"/>
</dbReference>
<evidence type="ECO:0000256" key="1">
    <source>
        <dbReference type="ARBA" id="ARBA00004123"/>
    </source>
</evidence>
<evidence type="ECO:0000256" key="2">
    <source>
        <dbReference type="ARBA" id="ARBA00022723"/>
    </source>
</evidence>
<dbReference type="PANTHER" id="PTHR24394">
    <property type="entry name" value="ZINC FINGER PROTEIN"/>
    <property type="match status" value="1"/>
</dbReference>
<keyword evidence="4 7" id="KW-0863">Zinc-finger</keyword>
<dbReference type="SUPFAM" id="SSF57667">
    <property type="entry name" value="beta-beta-alpha zinc fingers"/>
    <property type="match status" value="4"/>
</dbReference>
<feature type="compositionally biased region" description="Basic and acidic residues" evidence="8">
    <location>
        <begin position="279"/>
        <end position="293"/>
    </location>
</feature>
<dbReference type="PROSITE" id="PS00028">
    <property type="entry name" value="ZINC_FINGER_C2H2_1"/>
    <property type="match status" value="8"/>
</dbReference>
<keyword evidence="6" id="KW-0539">Nucleus</keyword>
<dbReference type="EMBL" id="CAJOBZ010000081">
    <property type="protein sequence ID" value="CAF4957258.1"/>
    <property type="molecule type" value="Genomic_DNA"/>
</dbReference>
<dbReference type="FunFam" id="3.30.160.60:FF:000446">
    <property type="entry name" value="Zinc finger protein"/>
    <property type="match status" value="1"/>
</dbReference>
<dbReference type="OrthoDB" id="8922241at2759"/>
<keyword evidence="2" id="KW-0479">Metal-binding</keyword>
<evidence type="ECO:0000259" key="9">
    <source>
        <dbReference type="PROSITE" id="PS50157"/>
    </source>
</evidence>
<evidence type="ECO:0000256" key="6">
    <source>
        <dbReference type="ARBA" id="ARBA00023242"/>
    </source>
</evidence>
<dbReference type="GO" id="GO:0005634">
    <property type="term" value="C:nucleus"/>
    <property type="evidence" value="ECO:0007669"/>
    <property type="project" value="UniProtKB-SubCell"/>
</dbReference>
<feature type="domain" description="C2H2-type" evidence="9">
    <location>
        <begin position="574"/>
        <end position="596"/>
    </location>
</feature>
<reference evidence="10" key="1">
    <citation type="submission" date="2021-02" db="EMBL/GenBank/DDBJ databases">
        <authorList>
            <person name="Steward A R."/>
        </authorList>
    </citation>
    <scope>NUCLEOTIDE SEQUENCE</scope>
</reference>
<feature type="domain" description="C2H2-type" evidence="9">
    <location>
        <begin position="693"/>
        <end position="721"/>
    </location>
</feature>
<dbReference type="GO" id="GO:0008270">
    <property type="term" value="F:zinc ion binding"/>
    <property type="evidence" value="ECO:0007669"/>
    <property type="project" value="UniProtKB-KW"/>
</dbReference>
<feature type="compositionally biased region" description="Polar residues" evidence="8">
    <location>
        <begin position="294"/>
        <end position="311"/>
    </location>
</feature>
<evidence type="ECO:0000256" key="4">
    <source>
        <dbReference type="ARBA" id="ARBA00022771"/>
    </source>
</evidence>
<accession>A0A821Y3P9</accession>
<feature type="domain" description="C2H2-type" evidence="9">
    <location>
        <begin position="662"/>
        <end position="690"/>
    </location>
</feature>
<dbReference type="GO" id="GO:0000981">
    <property type="term" value="F:DNA-binding transcription factor activity, RNA polymerase II-specific"/>
    <property type="evidence" value="ECO:0007669"/>
    <property type="project" value="TreeGrafter"/>
</dbReference>
<feature type="domain" description="C2H2-type" evidence="9">
    <location>
        <begin position="605"/>
        <end position="632"/>
    </location>
</feature>
<keyword evidence="5" id="KW-0862">Zinc</keyword>
<comment type="caution">
    <text evidence="10">The sequence shown here is derived from an EMBL/GenBank/DDBJ whole genome shotgun (WGS) entry which is preliminary data.</text>
</comment>
<evidence type="ECO:0000256" key="7">
    <source>
        <dbReference type="PROSITE-ProRule" id="PRU00042"/>
    </source>
</evidence>
<dbReference type="PANTHER" id="PTHR24394:SF44">
    <property type="entry name" value="ZINC FINGER PROTEIN 271-LIKE"/>
    <property type="match status" value="1"/>
</dbReference>
<dbReference type="InterPro" id="IPR013087">
    <property type="entry name" value="Znf_C2H2_type"/>
</dbReference>
<keyword evidence="11" id="KW-1185">Reference proteome</keyword>
<dbReference type="Proteomes" id="UP000663880">
    <property type="component" value="Unassembled WGS sequence"/>
</dbReference>
<dbReference type="FunFam" id="3.30.160.60:FF:000624">
    <property type="entry name" value="zinc finger protein 697"/>
    <property type="match status" value="1"/>
</dbReference>
<feature type="domain" description="C2H2-type" evidence="9">
    <location>
        <begin position="492"/>
        <end position="520"/>
    </location>
</feature>
<sequence length="731" mass="84147">MLHNNNQFGPSDVPISAETNLTSDIINPNNVNSIKNITQPMPLPANSGCSISEFPYGFNMNAGMSQYPNFSSVGFPHNVMSQNSMNWPNNTFPMNLNASNGPFGMSVDRKPYEKEVNLLNIPQIPKYKPDAHVNNYAHYNDNLFSNQNYRPVHASYDDDTTNKNRISGDYKQYFESNLGLSGKVGENDCNLSMISKPNENCLQKDVINKVKETLTMEPDSSISSNPVTDVEKNLTETHPSDTDTFSLRTFKDSDSRKRSLEKTLRMLEISIINSTNSRKIAETTESPRNHTDTFKTPTGNAIDTSDPYSDTEQNEELSSESQYPNSTLVETKNQEKTKPEASKQTSDDEQFNDLLPVNKIKQETIHTVEVKLEEWTPDLDTPNPFQKDTFGVPSEHVYNCHILDSENSVNIAKELAKDGGTTESYFECPYCSLYFNNPKRYLIHIKWHSFGLTNEKRLELQREKEMKKVLKKQARIQIKKQNEEKKEHEGPNKCTICDKEFNTYSSLKTHRQKMHPTRARTCKICSKNVLGWLAMKQHMTTHEEASFNCPDCPKRFKHAHSLAKHRDTHKEKTHGCAQCTKKFGSATLLNIHMKTHERMIRGATFRCTYCGKGYYESFSLAAHERTHRNEKPFTCDICNSSFGTNSSLKRHLKVSHNTTKPYECRTCHRCFMQESIRDRHELRLHSNPEDFKYPCKLCTSKFIEMKDLKKHLYKVHPKVKRKKHSDDDYSE</sequence>
<proteinExistence type="predicted"/>
<feature type="compositionally biased region" description="Basic and acidic residues" evidence="8">
    <location>
        <begin position="332"/>
        <end position="341"/>
    </location>
</feature>
<feature type="domain" description="C2H2-type" evidence="9">
    <location>
        <begin position="547"/>
        <end position="574"/>
    </location>
</feature>
<evidence type="ECO:0000313" key="10">
    <source>
        <dbReference type="EMBL" id="CAF4957258.1"/>
    </source>
</evidence>